<proteinExistence type="predicted"/>
<evidence type="ECO:0000313" key="2">
    <source>
        <dbReference type="Proteomes" id="UP001370758"/>
    </source>
</evidence>
<reference evidence="1 2" key="1">
    <citation type="submission" date="2023-08" db="EMBL/GenBank/DDBJ databases">
        <authorList>
            <person name="Palmer J.M."/>
        </authorList>
    </citation>
    <scope>NUCLEOTIDE SEQUENCE [LARGE SCALE GENOMIC DNA]</scope>
    <source>
        <strain evidence="1 2">TWF481</strain>
    </source>
</reference>
<comment type="caution">
    <text evidence="1">The sequence shown here is derived from an EMBL/GenBank/DDBJ whole genome shotgun (WGS) entry which is preliminary data.</text>
</comment>
<accession>A0AAV9WKX4</accession>
<dbReference type="Proteomes" id="UP001370758">
    <property type="component" value="Unassembled WGS sequence"/>
</dbReference>
<dbReference type="EMBL" id="JAVHJL010000002">
    <property type="protein sequence ID" value="KAK6510184.1"/>
    <property type="molecule type" value="Genomic_DNA"/>
</dbReference>
<gene>
    <name evidence="1" type="ORF">TWF481_004897</name>
</gene>
<dbReference type="AlphaFoldDB" id="A0AAV9WKX4"/>
<protein>
    <submittedName>
        <fullName evidence="1">Uncharacterized protein</fullName>
    </submittedName>
</protein>
<evidence type="ECO:0000313" key="1">
    <source>
        <dbReference type="EMBL" id="KAK6510184.1"/>
    </source>
</evidence>
<sequence>MDLFKHTDGGRNSKGLLSLEIDKLMNVSHTLGANNYYTLTATTLRFVGVKYLIKDFDARACKQPASPGPIIMPANVAKGIINNRKYATGLITGLLTAIR</sequence>
<organism evidence="1 2">
    <name type="scientific">Arthrobotrys musiformis</name>
    <dbReference type="NCBI Taxonomy" id="47236"/>
    <lineage>
        <taxon>Eukaryota</taxon>
        <taxon>Fungi</taxon>
        <taxon>Dikarya</taxon>
        <taxon>Ascomycota</taxon>
        <taxon>Pezizomycotina</taxon>
        <taxon>Orbiliomycetes</taxon>
        <taxon>Orbiliales</taxon>
        <taxon>Orbiliaceae</taxon>
        <taxon>Arthrobotrys</taxon>
    </lineage>
</organism>
<keyword evidence="2" id="KW-1185">Reference proteome</keyword>
<name>A0AAV9WKX4_9PEZI</name>